<evidence type="ECO:0000313" key="2">
    <source>
        <dbReference type="Proteomes" id="UP001153714"/>
    </source>
</evidence>
<protein>
    <recommendedName>
        <fullName evidence="3">DUF4371 domain-containing protein</fullName>
    </recommendedName>
</protein>
<dbReference type="Proteomes" id="UP001153714">
    <property type="component" value="Chromosome 21"/>
</dbReference>
<sequence length="544" mass="62257">MKRKYERLYRAEWEQEPTLSKWLSKAQDEDVAFCKACNSKVLPRLSVIKEHANTGKHKKNMIGYSGQSSVTKFFKSSSLEDEVKKAELNMCALLAEHNLPFRIMDHMSEIINKCFSDPEVAKAYSCKRTKAAVLTYNVLKPELEKEMHADLRSCQNISTGSPMFSLIIDESTDVSSTKMLAIVTKYFSEKSSTLKTKFLATVDLEGETAQNLFDALSKALGDINLDVKDVIGFGADTTNVMFGEHGGIIAKIRDRNPHCLFIKCICHSTALSVSYASKDTLPRAINQVVKEVYVYFAHSSKRQREFLEFQEFTKTEQHKILQHYDIRWLSLHSCINRTLEQWDALKVYFQGQYLDDKNMSSQFLYDSFNDKILKLYFYALDYILPIVNKLNTIFQGDYANVHLVYKDISQMLVTLISCYMKASYVRSTDPLILDPTSTVNFLPLKDIYLGVNVAKEISHLASDTNLKAGIKTFLERFQSFLIELSSQLKSRLPLNTLFKDLQFLFPQNVVYQEFTSIAHLASQFPNIVSENNCNVVLFNDKTVN</sequence>
<name>A0A9N9R592_9NEOP</name>
<dbReference type="PANTHER" id="PTHR37162:SF1">
    <property type="entry name" value="BED-TYPE DOMAIN-CONTAINING PROTEIN"/>
    <property type="match status" value="1"/>
</dbReference>
<dbReference type="InterPro" id="IPR012337">
    <property type="entry name" value="RNaseH-like_sf"/>
</dbReference>
<dbReference type="PANTHER" id="PTHR37162">
    <property type="entry name" value="HAT FAMILY DIMERISATION DOMAINCONTAINING PROTEIN-RELATED"/>
    <property type="match status" value="1"/>
</dbReference>
<dbReference type="SUPFAM" id="SSF53098">
    <property type="entry name" value="Ribonuclease H-like"/>
    <property type="match status" value="1"/>
</dbReference>
<dbReference type="AlphaFoldDB" id="A0A9N9R592"/>
<dbReference type="OrthoDB" id="6159421at2759"/>
<organism evidence="1 2">
    <name type="scientific">Diatraea saccharalis</name>
    <name type="common">sugarcane borer</name>
    <dbReference type="NCBI Taxonomy" id="40085"/>
    <lineage>
        <taxon>Eukaryota</taxon>
        <taxon>Metazoa</taxon>
        <taxon>Ecdysozoa</taxon>
        <taxon>Arthropoda</taxon>
        <taxon>Hexapoda</taxon>
        <taxon>Insecta</taxon>
        <taxon>Pterygota</taxon>
        <taxon>Neoptera</taxon>
        <taxon>Endopterygota</taxon>
        <taxon>Lepidoptera</taxon>
        <taxon>Glossata</taxon>
        <taxon>Ditrysia</taxon>
        <taxon>Pyraloidea</taxon>
        <taxon>Crambidae</taxon>
        <taxon>Crambinae</taxon>
        <taxon>Diatraea</taxon>
    </lineage>
</organism>
<proteinExistence type="predicted"/>
<gene>
    <name evidence="1" type="ORF">DIATSA_LOCUS8056</name>
</gene>
<evidence type="ECO:0000313" key="1">
    <source>
        <dbReference type="EMBL" id="CAG9790388.1"/>
    </source>
</evidence>
<dbReference type="EMBL" id="OU893352">
    <property type="protein sequence ID" value="CAG9790388.1"/>
    <property type="molecule type" value="Genomic_DNA"/>
</dbReference>
<evidence type="ECO:0008006" key="3">
    <source>
        <dbReference type="Google" id="ProtNLM"/>
    </source>
</evidence>
<accession>A0A9N9R592</accession>
<reference evidence="1" key="1">
    <citation type="submission" date="2021-12" db="EMBL/GenBank/DDBJ databases">
        <authorList>
            <person name="King R."/>
        </authorList>
    </citation>
    <scope>NUCLEOTIDE SEQUENCE</scope>
</reference>
<reference evidence="1" key="2">
    <citation type="submission" date="2022-10" db="EMBL/GenBank/DDBJ databases">
        <authorList>
            <consortium name="ENA_rothamsted_submissions"/>
            <consortium name="culmorum"/>
            <person name="King R."/>
        </authorList>
    </citation>
    <scope>NUCLEOTIDE SEQUENCE</scope>
</reference>
<keyword evidence="2" id="KW-1185">Reference proteome</keyword>